<dbReference type="Proteomes" id="UP000541535">
    <property type="component" value="Unassembled WGS sequence"/>
</dbReference>
<evidence type="ECO:0008006" key="4">
    <source>
        <dbReference type="Google" id="ProtNLM"/>
    </source>
</evidence>
<dbReference type="RefSeq" id="WP_183441075.1">
    <property type="nucleotide sequence ID" value="NZ_JACHXD010000005.1"/>
</dbReference>
<proteinExistence type="predicted"/>
<sequence length="147" mass="15605">MQPRIISVMLCLCIFSIIAACGIARSTAPEPSPRTPMRTSATYTLSAGQTVPIAAGATLTLDRINDSRCRKGAVCVWAGYISFSFTVNKGGASQSFVLAEDMPNAGKTEVRDGLSYTLESLVPPDPPAVDAPEPDYRVTVRVTLTPP</sequence>
<gene>
    <name evidence="2" type="ORF">FHS03_002286</name>
</gene>
<name>A0A7W5BBE9_9BURK</name>
<dbReference type="EMBL" id="JACHXD010000005">
    <property type="protein sequence ID" value="MBB3119235.1"/>
    <property type="molecule type" value="Genomic_DNA"/>
</dbReference>
<organism evidence="2 3">
    <name type="scientific">Pseudoduganella violacea</name>
    <dbReference type="NCBI Taxonomy" id="1715466"/>
    <lineage>
        <taxon>Bacteria</taxon>
        <taxon>Pseudomonadati</taxon>
        <taxon>Pseudomonadota</taxon>
        <taxon>Betaproteobacteria</taxon>
        <taxon>Burkholderiales</taxon>
        <taxon>Oxalobacteraceae</taxon>
        <taxon>Telluria group</taxon>
        <taxon>Pseudoduganella</taxon>
    </lineage>
</organism>
<reference evidence="2 3" key="1">
    <citation type="submission" date="2020-08" db="EMBL/GenBank/DDBJ databases">
        <title>Genomic Encyclopedia of Type Strains, Phase III (KMG-III): the genomes of soil and plant-associated and newly described type strains.</title>
        <authorList>
            <person name="Whitman W."/>
        </authorList>
    </citation>
    <scope>NUCLEOTIDE SEQUENCE [LARGE SCALE GENOMIC DNA]</scope>
    <source>
        <strain evidence="2 3">CECT 8897</strain>
    </source>
</reference>
<accession>A0A7W5BBE9</accession>
<protein>
    <recommendedName>
        <fullName evidence="4">Lipoprotein</fullName>
    </recommendedName>
</protein>
<comment type="caution">
    <text evidence="2">The sequence shown here is derived from an EMBL/GenBank/DDBJ whole genome shotgun (WGS) entry which is preliminary data.</text>
</comment>
<keyword evidence="3" id="KW-1185">Reference proteome</keyword>
<dbReference type="PROSITE" id="PS51257">
    <property type="entry name" value="PROKAR_LIPOPROTEIN"/>
    <property type="match status" value="1"/>
</dbReference>
<evidence type="ECO:0000256" key="1">
    <source>
        <dbReference type="SAM" id="SignalP"/>
    </source>
</evidence>
<dbReference type="AlphaFoldDB" id="A0A7W5BBE9"/>
<feature type="chain" id="PRO_5030729988" description="Lipoprotein" evidence="1">
    <location>
        <begin position="20"/>
        <end position="147"/>
    </location>
</feature>
<evidence type="ECO:0000313" key="3">
    <source>
        <dbReference type="Proteomes" id="UP000541535"/>
    </source>
</evidence>
<feature type="signal peptide" evidence="1">
    <location>
        <begin position="1"/>
        <end position="19"/>
    </location>
</feature>
<keyword evidence="1" id="KW-0732">Signal</keyword>
<evidence type="ECO:0000313" key="2">
    <source>
        <dbReference type="EMBL" id="MBB3119235.1"/>
    </source>
</evidence>